<dbReference type="NCBIfam" id="TIGR01891">
    <property type="entry name" value="amidohydrolases"/>
    <property type="match status" value="1"/>
</dbReference>
<dbReference type="Gene3D" id="3.30.70.360">
    <property type="match status" value="1"/>
</dbReference>
<dbReference type="EMBL" id="JXII01000006">
    <property type="protein sequence ID" value="KIH70549.1"/>
    <property type="molecule type" value="Genomic_DNA"/>
</dbReference>
<gene>
    <name evidence="3" type="ORF">SN16_07505</name>
</gene>
<dbReference type="GO" id="GO:0046872">
    <property type="term" value="F:metal ion binding"/>
    <property type="evidence" value="ECO:0007669"/>
    <property type="project" value="UniProtKB-KW"/>
</dbReference>
<dbReference type="InterPro" id="IPR002933">
    <property type="entry name" value="Peptidase_M20"/>
</dbReference>
<keyword evidence="1" id="KW-0464">Manganese</keyword>
<dbReference type="SUPFAM" id="SSF53187">
    <property type="entry name" value="Zn-dependent exopeptidases"/>
    <property type="match status" value="1"/>
</dbReference>
<accession>A0A0C2HFX7</accession>
<dbReference type="AlphaFoldDB" id="A0A0C2HFX7"/>
<sequence length="374" mass="41044">MKGDKNVIEEKMKEVFEHMHAHPELSYEETETTAYIYDYLEGAGFSPVKFSNTTGLYCDVGNFDEGNPIIGIRADIDALFQEVDGVKQANHSCGHDAHTSMVIGTMLKIKDDPALESRGVRFIFQPAEEVGTGALSVVDEGVVDDLDYFFGIHLRPIEEAVNGYAAPSIEHGAAGSVEFKIVGEDAHGARPHLNHNAIEVGTDIVNMLSKIHINPVIPSSVKMTRFLAGGKSLNIIPGSAECGIDMRAQTNEQMEKLKERVFTILRNIEEIYDVKIEDMEFSGIVASESHQDAIDVLRNSIVDVLGEEKCLEPIITSGGDDFHYYTVKMPELKGAMLGLGCDLKPGLHHPNMTFEHSALANGAEILYQAILNVK</sequence>
<dbReference type="STRING" id="45670.SN16_07505"/>
<comment type="cofactor">
    <cofactor evidence="1">
        <name>Mn(2+)</name>
        <dbReference type="ChEBI" id="CHEBI:29035"/>
    </cofactor>
    <text evidence="1">The Mn(2+) ion enhances activity.</text>
</comment>
<comment type="caution">
    <text evidence="3">The sequence shown here is derived from an EMBL/GenBank/DDBJ whole genome shotgun (WGS) entry which is preliminary data.</text>
</comment>
<evidence type="ECO:0000313" key="4">
    <source>
        <dbReference type="Proteomes" id="UP000031546"/>
    </source>
</evidence>
<dbReference type="InterPro" id="IPR011650">
    <property type="entry name" value="Peptidase_M20_dimer"/>
</dbReference>
<keyword evidence="1" id="KW-0479">Metal-binding</keyword>
<feature type="binding site" evidence="1">
    <location>
        <position position="129"/>
    </location>
    <ligand>
        <name>Mn(2+)</name>
        <dbReference type="ChEBI" id="CHEBI:29035"/>
        <label>2</label>
    </ligand>
</feature>
<evidence type="ECO:0000259" key="2">
    <source>
        <dbReference type="Pfam" id="PF07687"/>
    </source>
</evidence>
<organism evidence="3 4">
    <name type="scientific">Salinicoccus roseus</name>
    <dbReference type="NCBI Taxonomy" id="45670"/>
    <lineage>
        <taxon>Bacteria</taxon>
        <taxon>Bacillati</taxon>
        <taxon>Bacillota</taxon>
        <taxon>Bacilli</taxon>
        <taxon>Bacillales</taxon>
        <taxon>Staphylococcaceae</taxon>
        <taxon>Salinicoccus</taxon>
    </lineage>
</organism>
<proteinExistence type="predicted"/>
<dbReference type="InterPro" id="IPR036264">
    <property type="entry name" value="Bact_exopeptidase_dim_dom"/>
</dbReference>
<evidence type="ECO:0000256" key="1">
    <source>
        <dbReference type="PIRSR" id="PIRSR005962-1"/>
    </source>
</evidence>
<dbReference type="Proteomes" id="UP000031546">
    <property type="component" value="Unassembled WGS sequence"/>
</dbReference>
<feature type="binding site" evidence="1">
    <location>
        <position position="95"/>
    </location>
    <ligand>
        <name>Mn(2+)</name>
        <dbReference type="ChEBI" id="CHEBI:29035"/>
        <label>2</label>
    </ligand>
</feature>
<dbReference type="InterPro" id="IPR017439">
    <property type="entry name" value="Amidohydrolase"/>
</dbReference>
<dbReference type="Pfam" id="PF07687">
    <property type="entry name" value="M20_dimer"/>
    <property type="match status" value="1"/>
</dbReference>
<reference evidence="3 4" key="1">
    <citation type="submission" date="2015-01" db="EMBL/GenBank/DDBJ databases">
        <title>Genome sequences of high lactate-tolerant strain Salinicoccus roseus W12 with industrial interest.</title>
        <authorList>
            <person name="Wang H."/>
            <person name="Yu B."/>
        </authorList>
    </citation>
    <scope>NUCLEOTIDE SEQUENCE [LARGE SCALE GENOMIC DNA]</scope>
    <source>
        <strain evidence="3 4">W12</strain>
    </source>
</reference>
<dbReference type="SUPFAM" id="SSF55031">
    <property type="entry name" value="Bacterial exopeptidase dimerisation domain"/>
    <property type="match status" value="1"/>
</dbReference>
<dbReference type="PANTHER" id="PTHR11014">
    <property type="entry name" value="PEPTIDASE M20 FAMILY MEMBER"/>
    <property type="match status" value="1"/>
</dbReference>
<feature type="binding site" evidence="1">
    <location>
        <position position="348"/>
    </location>
    <ligand>
        <name>Mn(2+)</name>
        <dbReference type="ChEBI" id="CHEBI:29035"/>
        <label>2</label>
    </ligand>
</feature>
<keyword evidence="3" id="KW-0378">Hydrolase</keyword>
<dbReference type="PIRSF" id="PIRSF005962">
    <property type="entry name" value="Pept_M20D_amidohydro"/>
    <property type="match status" value="1"/>
</dbReference>
<feature type="binding site" evidence="1">
    <location>
        <position position="153"/>
    </location>
    <ligand>
        <name>Mn(2+)</name>
        <dbReference type="ChEBI" id="CHEBI:29035"/>
        <label>2</label>
    </ligand>
</feature>
<name>A0A0C2HFX7_9STAP</name>
<evidence type="ECO:0000313" key="3">
    <source>
        <dbReference type="EMBL" id="KIH70549.1"/>
    </source>
</evidence>
<feature type="domain" description="Peptidase M20 dimerisation" evidence="2">
    <location>
        <begin position="170"/>
        <end position="270"/>
    </location>
</feature>
<dbReference type="Pfam" id="PF01546">
    <property type="entry name" value="Peptidase_M20"/>
    <property type="match status" value="1"/>
</dbReference>
<feature type="binding site" evidence="1">
    <location>
        <position position="93"/>
    </location>
    <ligand>
        <name>Mn(2+)</name>
        <dbReference type="ChEBI" id="CHEBI:29035"/>
        <label>2</label>
    </ligand>
</feature>
<dbReference type="Gene3D" id="3.40.630.10">
    <property type="entry name" value="Zn peptidases"/>
    <property type="match status" value="1"/>
</dbReference>
<dbReference type="GO" id="GO:0016787">
    <property type="term" value="F:hydrolase activity"/>
    <property type="evidence" value="ECO:0007669"/>
    <property type="project" value="UniProtKB-KW"/>
</dbReference>
<protein>
    <submittedName>
        <fullName evidence="3">Amidohydrolase</fullName>
    </submittedName>
</protein>
<dbReference type="PANTHER" id="PTHR11014:SF122">
    <property type="entry name" value="AMIDOHYDROLASE AMHX"/>
    <property type="match status" value="1"/>
</dbReference>